<protein>
    <recommendedName>
        <fullName evidence="3">Heme-binding protein</fullName>
    </recommendedName>
</protein>
<comment type="caution">
    <text evidence="1">The sequence shown here is derived from an EMBL/GenBank/DDBJ whole genome shotgun (WGS) entry which is preliminary data.</text>
</comment>
<organism evidence="1 2">
    <name type="scientific">Candidatus Methylumidiphilus alinenensis</name>
    <dbReference type="NCBI Taxonomy" id="2202197"/>
    <lineage>
        <taxon>Bacteria</taxon>
        <taxon>Pseudomonadati</taxon>
        <taxon>Pseudomonadota</taxon>
        <taxon>Gammaproteobacteria</taxon>
        <taxon>Methylococcales</taxon>
        <taxon>Candidatus Methylumidiphilus</taxon>
    </lineage>
</organism>
<name>A0A2W4S6H3_9GAMM</name>
<dbReference type="Proteomes" id="UP000249396">
    <property type="component" value="Unassembled WGS sequence"/>
</dbReference>
<evidence type="ECO:0008006" key="3">
    <source>
        <dbReference type="Google" id="ProtNLM"/>
    </source>
</evidence>
<dbReference type="AlphaFoldDB" id="A0A2W4S6H3"/>
<dbReference type="InterPro" id="IPR005624">
    <property type="entry name" value="PduO/GlcC-like"/>
</dbReference>
<dbReference type="Gene3D" id="3.30.450.150">
    <property type="entry name" value="Haem-degrading domain"/>
    <property type="match status" value="1"/>
</dbReference>
<dbReference type="SUPFAM" id="SSF143744">
    <property type="entry name" value="GlcG-like"/>
    <property type="match status" value="1"/>
</dbReference>
<proteinExistence type="predicted"/>
<accession>A0A2W4S6H3</accession>
<gene>
    <name evidence="1" type="ORF">DM484_29685</name>
</gene>
<dbReference type="EMBL" id="QJPH01000576">
    <property type="protein sequence ID" value="PZN69474.1"/>
    <property type="molecule type" value="Genomic_DNA"/>
</dbReference>
<reference evidence="1 2" key="1">
    <citation type="journal article" date="2018" name="Aquat. Microb. Ecol.">
        <title>Gammaproteobacterial methanotrophs dominate.</title>
        <authorList>
            <person name="Rissanen A.J."/>
            <person name="Saarenheimo J."/>
            <person name="Tiirola M."/>
            <person name="Peura S."/>
            <person name="Aalto S.L."/>
            <person name="Karvinen A."/>
            <person name="Nykanen H."/>
        </authorList>
    </citation>
    <scope>NUCLEOTIDE SEQUENCE [LARGE SCALE GENOMIC DNA]</scope>
    <source>
        <strain evidence="1">AMbin10</strain>
    </source>
</reference>
<evidence type="ECO:0000313" key="2">
    <source>
        <dbReference type="Proteomes" id="UP000249396"/>
    </source>
</evidence>
<evidence type="ECO:0000313" key="1">
    <source>
        <dbReference type="EMBL" id="PZN69474.1"/>
    </source>
</evidence>
<dbReference type="Pfam" id="PF03928">
    <property type="entry name" value="HbpS-like"/>
    <property type="match status" value="1"/>
</dbReference>
<dbReference type="InterPro" id="IPR038084">
    <property type="entry name" value="PduO/GlcC-like_sf"/>
</dbReference>
<sequence length="215" mass="21916">MWVTAVDETGKVCGVINTSGQAGNPNIGNYSWLGSRVISAQKANTANAFSLNAFSIASANIYGLTLPGGSLNNLPFSNPVDGSTAYLGDPSTYGTGSDPLNNKRIGGVNTFGGGLALYNSAKVKVGAIGVSGDTSCTDHAVAWKIRSLLKLNYVPGGFVSGWSGTPGFTVLGDEMIIDTSGNSVANTYYQVSCAHNKIANPTAGAATGVIITNTP</sequence>